<evidence type="ECO:0000256" key="1">
    <source>
        <dbReference type="SAM" id="MobiDB-lite"/>
    </source>
</evidence>
<sequence>MYINRLPQECLERLSCSLKYGPSVDWEALALEGFPSIYSNRLKLAKIGSSPHPASGLLDDLCCRGVSVETLLEALKVIGNARAVFVILEEVPELGKNRMDRETSPPPGIFSMQPEENYDTTEQTETLRRPAQETKIENQTPSSHPVSNTSLMDLNYDTTEQTETLRRPVQETRIGNRTPSRHPANNTLLMDLIGAIFPCFGHFNRFYEDNLFYKHVQS</sequence>
<comment type="caution">
    <text evidence="2">The sequence shown here is derived from an EMBL/GenBank/DDBJ whole genome shotgun (WGS) entry which is preliminary data.</text>
</comment>
<proteinExistence type="predicted"/>
<dbReference type="SUPFAM" id="SSF47986">
    <property type="entry name" value="DEATH domain"/>
    <property type="match status" value="1"/>
</dbReference>
<keyword evidence="3" id="KW-1185">Reference proteome</keyword>
<evidence type="ECO:0000313" key="3">
    <source>
        <dbReference type="Proteomes" id="UP000275408"/>
    </source>
</evidence>
<dbReference type="EMBL" id="RCHS01001715">
    <property type="protein sequence ID" value="RMX51835.1"/>
    <property type="molecule type" value="Genomic_DNA"/>
</dbReference>
<dbReference type="InterPro" id="IPR011029">
    <property type="entry name" value="DEATH-like_dom_sf"/>
</dbReference>
<dbReference type="AlphaFoldDB" id="A0A3M6UDX7"/>
<dbReference type="Gene3D" id="1.10.533.10">
    <property type="entry name" value="Death Domain, Fas"/>
    <property type="match status" value="1"/>
</dbReference>
<gene>
    <name evidence="2" type="ORF">pdam_00019862</name>
</gene>
<dbReference type="OrthoDB" id="10512091at2759"/>
<dbReference type="Proteomes" id="UP000275408">
    <property type="component" value="Unassembled WGS sequence"/>
</dbReference>
<name>A0A3M6UDX7_POCDA</name>
<protein>
    <recommendedName>
        <fullName evidence="4">Death domain-containing protein</fullName>
    </recommendedName>
</protein>
<reference evidence="2 3" key="1">
    <citation type="journal article" date="2018" name="Sci. Rep.">
        <title>Comparative analysis of the Pocillopora damicornis genome highlights role of immune system in coral evolution.</title>
        <authorList>
            <person name="Cunning R."/>
            <person name="Bay R.A."/>
            <person name="Gillette P."/>
            <person name="Baker A.C."/>
            <person name="Traylor-Knowles N."/>
        </authorList>
    </citation>
    <scope>NUCLEOTIDE SEQUENCE [LARGE SCALE GENOMIC DNA]</scope>
    <source>
        <strain evidence="2">RSMAS</strain>
        <tissue evidence="2">Whole animal</tissue>
    </source>
</reference>
<evidence type="ECO:0000313" key="2">
    <source>
        <dbReference type="EMBL" id="RMX51835.1"/>
    </source>
</evidence>
<feature type="region of interest" description="Disordered" evidence="1">
    <location>
        <begin position="97"/>
        <end position="118"/>
    </location>
</feature>
<organism evidence="2 3">
    <name type="scientific">Pocillopora damicornis</name>
    <name type="common">Cauliflower coral</name>
    <name type="synonym">Millepora damicornis</name>
    <dbReference type="NCBI Taxonomy" id="46731"/>
    <lineage>
        <taxon>Eukaryota</taxon>
        <taxon>Metazoa</taxon>
        <taxon>Cnidaria</taxon>
        <taxon>Anthozoa</taxon>
        <taxon>Hexacorallia</taxon>
        <taxon>Scleractinia</taxon>
        <taxon>Astrocoeniina</taxon>
        <taxon>Pocilloporidae</taxon>
        <taxon>Pocillopora</taxon>
    </lineage>
</organism>
<accession>A0A3M6UDX7</accession>
<evidence type="ECO:0008006" key="4">
    <source>
        <dbReference type="Google" id="ProtNLM"/>
    </source>
</evidence>